<keyword evidence="4" id="KW-0234">DNA repair</keyword>
<keyword evidence="3" id="KW-0238">DNA-binding</keyword>
<dbReference type="SUPFAM" id="SSF47781">
    <property type="entry name" value="RuvA domain 2-like"/>
    <property type="match status" value="1"/>
</dbReference>
<dbReference type="GO" id="GO:0009378">
    <property type="term" value="F:four-way junction helicase activity"/>
    <property type="evidence" value="ECO:0007669"/>
    <property type="project" value="InterPro"/>
</dbReference>
<accession>A0A644ZLS2</accession>
<dbReference type="CDD" id="cd14332">
    <property type="entry name" value="UBA_RuvA_C"/>
    <property type="match status" value="1"/>
</dbReference>
<dbReference type="GO" id="GO:0006310">
    <property type="term" value="P:DNA recombination"/>
    <property type="evidence" value="ECO:0007669"/>
    <property type="project" value="InterPro"/>
</dbReference>
<dbReference type="GO" id="GO:0003677">
    <property type="term" value="F:DNA binding"/>
    <property type="evidence" value="ECO:0007669"/>
    <property type="project" value="UniProtKB-KW"/>
</dbReference>
<dbReference type="InterPro" id="IPR003583">
    <property type="entry name" value="Hlx-hairpin-Hlx_DNA-bd_motif"/>
</dbReference>
<dbReference type="SMART" id="SM00278">
    <property type="entry name" value="HhH1"/>
    <property type="match status" value="2"/>
</dbReference>
<dbReference type="EMBL" id="VSSQ01009513">
    <property type="protein sequence ID" value="MPM41850.1"/>
    <property type="molecule type" value="Genomic_DNA"/>
</dbReference>
<dbReference type="InterPro" id="IPR012340">
    <property type="entry name" value="NA-bd_OB-fold"/>
</dbReference>
<keyword evidence="6" id="KW-0067">ATP-binding</keyword>
<dbReference type="InterPro" id="IPR000085">
    <property type="entry name" value="RuvA"/>
</dbReference>
<dbReference type="InterPro" id="IPR036267">
    <property type="entry name" value="RuvA_C_sf"/>
</dbReference>
<dbReference type="Pfam" id="PF14520">
    <property type="entry name" value="HHH_5"/>
    <property type="match status" value="1"/>
</dbReference>
<evidence type="ECO:0000256" key="1">
    <source>
        <dbReference type="ARBA" id="ARBA00022490"/>
    </source>
</evidence>
<evidence type="ECO:0000313" key="6">
    <source>
        <dbReference type="EMBL" id="MPM41850.1"/>
    </source>
</evidence>
<dbReference type="Pfam" id="PF01330">
    <property type="entry name" value="RuvA_N"/>
    <property type="match status" value="1"/>
</dbReference>
<reference evidence="6" key="1">
    <citation type="submission" date="2019-08" db="EMBL/GenBank/DDBJ databases">
        <authorList>
            <person name="Kucharzyk K."/>
            <person name="Murdoch R.W."/>
            <person name="Higgins S."/>
            <person name="Loffler F."/>
        </authorList>
    </citation>
    <scope>NUCLEOTIDE SEQUENCE</scope>
</reference>
<organism evidence="6">
    <name type="scientific">bioreactor metagenome</name>
    <dbReference type="NCBI Taxonomy" id="1076179"/>
    <lineage>
        <taxon>unclassified sequences</taxon>
        <taxon>metagenomes</taxon>
        <taxon>ecological metagenomes</taxon>
    </lineage>
</organism>
<dbReference type="GO" id="GO:0016787">
    <property type="term" value="F:hydrolase activity"/>
    <property type="evidence" value="ECO:0007669"/>
    <property type="project" value="UniProtKB-KW"/>
</dbReference>
<comment type="caution">
    <text evidence="6">The sequence shown here is derived from an EMBL/GenBank/DDBJ whole genome shotgun (WGS) entry which is preliminary data.</text>
</comment>
<name>A0A644ZLS2_9ZZZZ</name>
<dbReference type="Pfam" id="PF07499">
    <property type="entry name" value="RuvA_C"/>
    <property type="match status" value="1"/>
</dbReference>
<dbReference type="Gene3D" id="2.40.50.140">
    <property type="entry name" value="Nucleic acid-binding proteins"/>
    <property type="match status" value="1"/>
</dbReference>
<evidence type="ECO:0000256" key="4">
    <source>
        <dbReference type="ARBA" id="ARBA00023204"/>
    </source>
</evidence>
<feature type="domain" description="Helix-hairpin-helix DNA-binding motif class 1" evidence="5">
    <location>
        <begin position="107"/>
        <end position="126"/>
    </location>
</feature>
<dbReference type="GO" id="GO:0005524">
    <property type="term" value="F:ATP binding"/>
    <property type="evidence" value="ECO:0007669"/>
    <property type="project" value="InterPro"/>
</dbReference>
<protein>
    <submittedName>
        <fullName evidence="6">Holliday junction ATP-dependent DNA helicase RuvA</fullName>
        <ecNumber evidence="6">3.6.4.12</ecNumber>
    </submittedName>
</protein>
<proteinExistence type="inferred from homology"/>
<dbReference type="GO" id="GO:0009379">
    <property type="term" value="C:Holliday junction helicase complex"/>
    <property type="evidence" value="ECO:0007669"/>
    <property type="project" value="InterPro"/>
</dbReference>
<dbReference type="InterPro" id="IPR010994">
    <property type="entry name" value="RuvA_2-like"/>
</dbReference>
<keyword evidence="6" id="KW-0347">Helicase</keyword>
<dbReference type="InterPro" id="IPR013849">
    <property type="entry name" value="DNA_helicase_Holl-junc_RuvA_I"/>
</dbReference>
<keyword evidence="6" id="KW-0378">Hydrolase</keyword>
<feature type="domain" description="Helix-hairpin-helix DNA-binding motif class 1" evidence="5">
    <location>
        <begin position="72"/>
        <end position="91"/>
    </location>
</feature>
<gene>
    <name evidence="6" type="primary">ruvA_25</name>
    <name evidence="6" type="ORF">SDC9_88510</name>
</gene>
<dbReference type="Gene3D" id="1.10.150.20">
    <property type="entry name" value="5' to 3' exonuclease, C-terminal subdomain"/>
    <property type="match status" value="1"/>
</dbReference>
<dbReference type="InterPro" id="IPR011114">
    <property type="entry name" value="RuvA_C"/>
</dbReference>
<dbReference type="GO" id="GO:0006281">
    <property type="term" value="P:DNA repair"/>
    <property type="evidence" value="ECO:0007669"/>
    <property type="project" value="UniProtKB-KW"/>
</dbReference>
<evidence type="ECO:0000256" key="3">
    <source>
        <dbReference type="ARBA" id="ARBA00023125"/>
    </source>
</evidence>
<dbReference type="HAMAP" id="MF_00031">
    <property type="entry name" value="DNA_HJ_migration_RuvA"/>
    <property type="match status" value="1"/>
</dbReference>
<keyword evidence="2" id="KW-0227">DNA damage</keyword>
<keyword evidence="1" id="KW-0963">Cytoplasm</keyword>
<evidence type="ECO:0000259" key="5">
    <source>
        <dbReference type="SMART" id="SM00278"/>
    </source>
</evidence>
<dbReference type="SUPFAM" id="SSF46929">
    <property type="entry name" value="DNA helicase RuvA subunit, C-terminal domain"/>
    <property type="match status" value="1"/>
</dbReference>
<sequence length="194" mass="22008">MYDYFKGKIQELSPTELILEVNNVGYKILISLQTFGALKDKTDTKIYLHHHLREDAELLFGFNDKDERRIFTFLIEVSGIGPNTARTMLSYMSSEEIEEAIFKGDVNKLKSIKGIGLKTAQRIIIDLKDKIKKGETNLLIPGSFVENQSKTEASTALILLGFNKSSVDKIIDQLVKESPEITLEELIKQSLKRL</sequence>
<keyword evidence="6" id="KW-0547">Nucleotide-binding</keyword>
<dbReference type="EC" id="3.6.4.12" evidence="6"/>
<dbReference type="NCBIfam" id="TIGR00084">
    <property type="entry name" value="ruvA"/>
    <property type="match status" value="1"/>
</dbReference>
<dbReference type="AlphaFoldDB" id="A0A644ZLS2"/>
<dbReference type="Gene3D" id="1.10.8.10">
    <property type="entry name" value="DNA helicase RuvA subunit, C-terminal domain"/>
    <property type="match status" value="1"/>
</dbReference>
<evidence type="ECO:0000256" key="2">
    <source>
        <dbReference type="ARBA" id="ARBA00022763"/>
    </source>
</evidence>
<dbReference type="SUPFAM" id="SSF50249">
    <property type="entry name" value="Nucleic acid-binding proteins"/>
    <property type="match status" value="1"/>
</dbReference>